<dbReference type="GO" id="GO:0005737">
    <property type="term" value="C:cytoplasm"/>
    <property type="evidence" value="ECO:0007669"/>
    <property type="project" value="TreeGrafter"/>
</dbReference>
<reference evidence="3" key="1">
    <citation type="submission" date="2021-01" db="EMBL/GenBank/DDBJ databases">
        <title>Whole genome shotgun sequence of Actinoplanes ferrugineus NBRC 15555.</title>
        <authorList>
            <person name="Komaki H."/>
            <person name="Tamura T."/>
        </authorList>
    </citation>
    <scope>NUCLEOTIDE SEQUENCE</scope>
    <source>
        <strain evidence="3">NBRC 15555</strain>
    </source>
</reference>
<evidence type="ECO:0000313" key="3">
    <source>
        <dbReference type="EMBL" id="GIE15204.1"/>
    </source>
</evidence>
<keyword evidence="4" id="KW-1185">Reference proteome</keyword>
<dbReference type="EMBL" id="BOMM01000063">
    <property type="protein sequence ID" value="GIE15204.1"/>
    <property type="molecule type" value="Genomic_DNA"/>
</dbReference>
<protein>
    <submittedName>
        <fullName evidence="3">Oxidoreductase</fullName>
    </submittedName>
</protein>
<organism evidence="3 4">
    <name type="scientific">Paractinoplanes ferrugineus</name>
    <dbReference type="NCBI Taxonomy" id="113564"/>
    <lineage>
        <taxon>Bacteria</taxon>
        <taxon>Bacillati</taxon>
        <taxon>Actinomycetota</taxon>
        <taxon>Actinomycetes</taxon>
        <taxon>Micromonosporales</taxon>
        <taxon>Micromonosporaceae</taxon>
        <taxon>Paractinoplanes</taxon>
    </lineage>
</organism>
<dbReference type="GO" id="GO:0016491">
    <property type="term" value="F:oxidoreductase activity"/>
    <property type="evidence" value="ECO:0007669"/>
    <property type="project" value="UniProtKB-KW"/>
</dbReference>
<dbReference type="PANTHER" id="PTHR43625:SF40">
    <property type="entry name" value="ALDO-KETO REDUCTASE YAKC [NADP(+)]"/>
    <property type="match status" value="1"/>
</dbReference>
<dbReference type="Proteomes" id="UP000598174">
    <property type="component" value="Unassembled WGS sequence"/>
</dbReference>
<dbReference type="SUPFAM" id="SSF51430">
    <property type="entry name" value="NAD(P)-linked oxidoreductase"/>
    <property type="match status" value="1"/>
</dbReference>
<dbReference type="CDD" id="cd19088">
    <property type="entry name" value="AKR_AKR13B1"/>
    <property type="match status" value="1"/>
</dbReference>
<dbReference type="Gene3D" id="3.20.20.100">
    <property type="entry name" value="NADP-dependent oxidoreductase domain"/>
    <property type="match status" value="1"/>
</dbReference>
<evidence type="ECO:0000259" key="2">
    <source>
        <dbReference type="Pfam" id="PF00248"/>
    </source>
</evidence>
<dbReference type="AlphaFoldDB" id="A0A919J9K7"/>
<dbReference type="Pfam" id="PF00248">
    <property type="entry name" value="Aldo_ket_red"/>
    <property type="match status" value="1"/>
</dbReference>
<sequence>MTTAPPATAASHFTIGGDLPVRRLGYGTMQLTGPGHWDLPPDPDNAIAVLRTAVHELGITHLDTADAYGPHTVETLIRQALHPYPHELVIATKGGLARPGPNVWRPCGRPEYLHQCVELSLRRLGVDCLDLYYLHRIDPQVPLADQLGVLDELRQAGKIRHLGLSKVTVEQVHQARAITDIAAVQNQHRLATVDPVLPYCEQHGLAYVAYKPFNAGTDPTTSETDPAAATKVLQTLLQRSPAMLVIPGTASLSHLRANCAADQSTGAQTADEDGRS</sequence>
<keyword evidence="1" id="KW-0560">Oxidoreductase</keyword>
<dbReference type="InterPro" id="IPR023210">
    <property type="entry name" value="NADP_OxRdtase_dom"/>
</dbReference>
<dbReference type="InterPro" id="IPR050791">
    <property type="entry name" value="Aldo-Keto_reductase"/>
</dbReference>
<dbReference type="PANTHER" id="PTHR43625">
    <property type="entry name" value="AFLATOXIN B1 ALDEHYDE REDUCTASE"/>
    <property type="match status" value="1"/>
</dbReference>
<proteinExistence type="predicted"/>
<dbReference type="InterPro" id="IPR036812">
    <property type="entry name" value="NAD(P)_OxRdtase_dom_sf"/>
</dbReference>
<dbReference type="RefSeq" id="WP_203821573.1">
    <property type="nucleotide sequence ID" value="NZ_BAAABP010000085.1"/>
</dbReference>
<feature type="domain" description="NADP-dependent oxidoreductase" evidence="2">
    <location>
        <begin position="23"/>
        <end position="226"/>
    </location>
</feature>
<evidence type="ECO:0000256" key="1">
    <source>
        <dbReference type="ARBA" id="ARBA00023002"/>
    </source>
</evidence>
<accession>A0A919J9K7</accession>
<comment type="caution">
    <text evidence="3">The sequence shown here is derived from an EMBL/GenBank/DDBJ whole genome shotgun (WGS) entry which is preliminary data.</text>
</comment>
<evidence type="ECO:0000313" key="4">
    <source>
        <dbReference type="Proteomes" id="UP000598174"/>
    </source>
</evidence>
<name>A0A919J9K7_9ACTN</name>
<gene>
    <name evidence="3" type="ORF">Afe05nite_70440</name>
</gene>